<comment type="subunit">
    <text evidence="9">Homohexamer. The homohexamer assembles into an open ring structure.</text>
</comment>
<evidence type="ECO:0000256" key="3">
    <source>
        <dbReference type="ARBA" id="ARBA00022801"/>
    </source>
</evidence>
<evidence type="ECO:0000256" key="7">
    <source>
        <dbReference type="ARBA" id="ARBA00023015"/>
    </source>
</evidence>
<keyword evidence="3 9" id="KW-0378">Hydrolase</keyword>
<sequence length="622" mass="67281">MSNTELLSSEAANGTSPAGQQESGRSNAGTSESSNGTPRRRGGLSGMVLAELRQLAGELGIETGGLRKGDLIAAIKEKQGGTTAPRSRSTKKTQAPAEDGKAGAGKAHQPALDEAGSTSQETDSGSGSNGTAPTRGRSRRQQAAETQGEDDNRRGGSRRRRSGGRSGGGDQGSGQDEQQQRPAEQQRTERQPAQDNRQQGGGQSNRQDDGEEEGGRRGRGRRFRDRRRNRGRGDGGEPEVREDDVLLPVAGILDVLENYAFVRTSGYLAGPNDVYVSLSLVRKYGLRRGDAIKGVIRQPREGEQQRQKFNPLVRVDSINGLDPEAARGRSEFHKLTPLYPNERLRLETEPQNLTGRIIDLVMPVGKGQRALIVSPPKAGKTMVLQAIANAITTNNPECHLMVVLADERPEEVTDMQRSVKGEVIASTFDRPPSDHTTVAELSIERAKRLVEMGHDVVVLLDSITRLGRAYNLAAPASGRILSGGVDSTALYPPKRFLGAARNIENGGSLTIFATALVETGSTMDTVIFEEFKGTGNAELKLDRKLADKRLFPAVDVDSSSTRKDEILLSPDELAVTHKLRRVLAALDAQQALELLQDRLRKTRTNIEFLMTVAKNTPGKDDD</sequence>
<dbReference type="InterPro" id="IPR011113">
    <property type="entry name" value="Rho_RNA-bd"/>
</dbReference>
<feature type="compositionally biased region" description="Basic residues" evidence="12">
    <location>
        <begin position="217"/>
        <end position="230"/>
    </location>
</feature>
<dbReference type="InterPro" id="IPR000194">
    <property type="entry name" value="ATPase_F1/V1/A1_a/bsu_nucl-bd"/>
</dbReference>
<evidence type="ECO:0000256" key="11">
    <source>
        <dbReference type="PROSITE-ProRule" id="PRU01203"/>
    </source>
</evidence>
<comment type="caution">
    <text evidence="9">Lacks conserved residue(s) required for the propagation of feature annotation.</text>
</comment>
<feature type="compositionally biased region" description="Polar residues" evidence="12">
    <location>
        <begin position="116"/>
        <end position="132"/>
    </location>
</feature>
<comment type="similarity">
    <text evidence="9 11">Belongs to the Rho family.</text>
</comment>
<dbReference type="PROSITE" id="PS51856">
    <property type="entry name" value="RHO_RNA_BD"/>
    <property type="match status" value="1"/>
</dbReference>
<dbReference type="Gene3D" id="2.40.50.140">
    <property type="entry name" value="Nucleic acid-binding proteins"/>
    <property type="match status" value="1"/>
</dbReference>
<dbReference type="SMART" id="SM00357">
    <property type="entry name" value="CSP"/>
    <property type="match status" value="1"/>
</dbReference>
<protein>
    <recommendedName>
        <fullName evidence="9 10">Transcription termination factor Rho</fullName>
        <ecNumber evidence="9 10">3.6.4.-</ecNumber>
    </recommendedName>
    <alternativeName>
        <fullName evidence="9">ATP-dependent helicase Rho</fullName>
    </alternativeName>
</protein>
<evidence type="ECO:0000256" key="12">
    <source>
        <dbReference type="SAM" id="MobiDB-lite"/>
    </source>
</evidence>
<feature type="domain" description="Rho RNA-BD" evidence="13">
    <location>
        <begin position="246"/>
        <end position="322"/>
    </location>
</feature>
<keyword evidence="5 9" id="KW-0067">ATP-binding</keyword>
<organism evidence="14 15">
    <name type="scientific">Saccharopolyspora rosea</name>
    <dbReference type="NCBI Taxonomy" id="524884"/>
    <lineage>
        <taxon>Bacteria</taxon>
        <taxon>Bacillati</taxon>
        <taxon>Actinomycetota</taxon>
        <taxon>Actinomycetes</taxon>
        <taxon>Pseudonocardiales</taxon>
        <taxon>Pseudonocardiaceae</taxon>
        <taxon>Saccharopolyspora</taxon>
    </lineage>
</organism>
<evidence type="ECO:0000313" key="14">
    <source>
        <dbReference type="EMBL" id="MFD0923794.1"/>
    </source>
</evidence>
<dbReference type="PANTHER" id="PTHR46425">
    <property type="entry name" value="TRANSCRIPTION TERMINATION FACTOR RHO"/>
    <property type="match status" value="1"/>
</dbReference>
<dbReference type="NCBIfam" id="NF006886">
    <property type="entry name" value="PRK09376.1"/>
    <property type="match status" value="1"/>
</dbReference>
<dbReference type="EC" id="3.6.4.-" evidence="9 10"/>
<dbReference type="InterPro" id="IPR003593">
    <property type="entry name" value="AAA+_ATPase"/>
</dbReference>
<dbReference type="Pfam" id="PF07497">
    <property type="entry name" value="Rho_RNA_bind"/>
    <property type="match status" value="1"/>
</dbReference>
<dbReference type="Proteomes" id="UP001597018">
    <property type="component" value="Unassembled WGS sequence"/>
</dbReference>
<dbReference type="Pfam" id="PF00006">
    <property type="entry name" value="ATP-synt_ab"/>
    <property type="match status" value="1"/>
</dbReference>
<keyword evidence="8 9" id="KW-0804">Transcription</keyword>
<feature type="binding site" evidence="9">
    <location>
        <position position="408"/>
    </location>
    <ligand>
        <name>ATP</name>
        <dbReference type="ChEBI" id="CHEBI:30616"/>
    </ligand>
</feature>
<evidence type="ECO:0000313" key="15">
    <source>
        <dbReference type="Proteomes" id="UP001597018"/>
    </source>
</evidence>
<evidence type="ECO:0000256" key="1">
    <source>
        <dbReference type="ARBA" id="ARBA00022472"/>
    </source>
</evidence>
<evidence type="ECO:0000256" key="8">
    <source>
        <dbReference type="ARBA" id="ARBA00023163"/>
    </source>
</evidence>
<evidence type="ECO:0000256" key="4">
    <source>
        <dbReference type="ARBA" id="ARBA00022806"/>
    </source>
</evidence>
<dbReference type="SMART" id="SM00959">
    <property type="entry name" value="Rho_N"/>
    <property type="match status" value="1"/>
</dbReference>
<dbReference type="Gene3D" id="3.40.50.300">
    <property type="entry name" value="P-loop containing nucleotide triphosphate hydrolases"/>
    <property type="match status" value="1"/>
</dbReference>
<evidence type="ECO:0000259" key="13">
    <source>
        <dbReference type="PROSITE" id="PS51856"/>
    </source>
</evidence>
<comment type="function">
    <text evidence="9">Facilitates transcription termination by a mechanism that involves Rho binding to the nascent RNA, activation of Rho's RNA-dependent ATPase activity, and release of the mRNA from the DNA template.</text>
</comment>
<evidence type="ECO:0000256" key="2">
    <source>
        <dbReference type="ARBA" id="ARBA00022741"/>
    </source>
</evidence>
<dbReference type="HAMAP" id="MF_01884">
    <property type="entry name" value="Rho"/>
    <property type="match status" value="1"/>
</dbReference>
<keyword evidence="15" id="KW-1185">Reference proteome</keyword>
<name>A0ABW3G0R9_9PSEU</name>
<dbReference type="InterPro" id="IPR011129">
    <property type="entry name" value="CSD"/>
</dbReference>
<keyword evidence="2 9" id="KW-0547">Nucleotide-binding</keyword>
<keyword evidence="6 9" id="KW-0694">RNA-binding</keyword>
<keyword evidence="1 9" id="KW-0806">Transcription termination</keyword>
<dbReference type="RefSeq" id="WP_263249196.1">
    <property type="nucleotide sequence ID" value="NZ_BAABLT010000002.1"/>
</dbReference>
<proteinExistence type="inferred from homology"/>
<feature type="region of interest" description="Disordered" evidence="12">
    <location>
        <begin position="1"/>
        <end position="45"/>
    </location>
</feature>
<dbReference type="SUPFAM" id="SSF52540">
    <property type="entry name" value="P-loop containing nucleoside triphosphate hydrolases"/>
    <property type="match status" value="1"/>
</dbReference>
<accession>A0ABW3G0R9</accession>
<keyword evidence="4 9" id="KW-0347">Helicase</keyword>
<dbReference type="PANTHER" id="PTHR46425:SF1">
    <property type="entry name" value="TRANSCRIPTION TERMINATION FACTOR RHO"/>
    <property type="match status" value="1"/>
</dbReference>
<feature type="compositionally biased region" description="Low complexity" evidence="12">
    <location>
        <begin position="173"/>
        <end position="183"/>
    </location>
</feature>
<dbReference type="InterPro" id="IPR012340">
    <property type="entry name" value="NA-bd_OB-fold"/>
</dbReference>
<feature type="binding site" evidence="9">
    <location>
        <begin position="365"/>
        <end position="370"/>
    </location>
    <ligand>
        <name>ATP</name>
        <dbReference type="ChEBI" id="CHEBI:30616"/>
    </ligand>
</feature>
<gene>
    <name evidence="9 14" type="primary">rho</name>
    <name evidence="14" type="ORF">ACFQ16_28955</name>
</gene>
<dbReference type="SUPFAM" id="SSF50249">
    <property type="entry name" value="Nucleic acid-binding proteins"/>
    <property type="match status" value="1"/>
</dbReference>
<feature type="compositionally biased region" description="Polar residues" evidence="12">
    <location>
        <begin position="1"/>
        <end position="37"/>
    </location>
</feature>
<reference evidence="15" key="1">
    <citation type="journal article" date="2019" name="Int. J. Syst. Evol. Microbiol.">
        <title>The Global Catalogue of Microorganisms (GCM) 10K type strain sequencing project: providing services to taxonomists for standard genome sequencing and annotation.</title>
        <authorList>
            <consortium name="The Broad Institute Genomics Platform"/>
            <consortium name="The Broad Institute Genome Sequencing Center for Infectious Disease"/>
            <person name="Wu L."/>
            <person name="Ma J."/>
        </authorList>
    </citation>
    <scope>NUCLEOTIDE SEQUENCE [LARGE SCALE GENOMIC DNA]</scope>
    <source>
        <strain evidence="15">CCUG 56401</strain>
    </source>
</reference>
<feature type="region of interest" description="Disordered" evidence="12">
    <location>
        <begin position="77"/>
        <end position="240"/>
    </location>
</feature>
<evidence type="ECO:0000256" key="6">
    <source>
        <dbReference type="ARBA" id="ARBA00022884"/>
    </source>
</evidence>
<comment type="caution">
    <text evidence="14">The sequence shown here is derived from an EMBL/GenBank/DDBJ whole genome shotgun (WGS) entry which is preliminary data.</text>
</comment>
<evidence type="ECO:0000256" key="5">
    <source>
        <dbReference type="ARBA" id="ARBA00022840"/>
    </source>
</evidence>
<dbReference type="EMBL" id="JBHTIW010000042">
    <property type="protein sequence ID" value="MFD0923794.1"/>
    <property type="molecule type" value="Genomic_DNA"/>
</dbReference>
<evidence type="ECO:0000256" key="10">
    <source>
        <dbReference type="NCBIfam" id="TIGR00767"/>
    </source>
</evidence>
<dbReference type="InterPro" id="IPR011112">
    <property type="entry name" value="Rho-like_N"/>
</dbReference>
<dbReference type="Pfam" id="PF07498">
    <property type="entry name" value="Rho_N"/>
    <property type="match status" value="1"/>
</dbReference>
<feature type="binding site" evidence="9">
    <location>
        <begin position="377"/>
        <end position="382"/>
    </location>
    <ligand>
        <name>ATP</name>
        <dbReference type="ChEBI" id="CHEBI:30616"/>
    </ligand>
</feature>
<dbReference type="InterPro" id="IPR041703">
    <property type="entry name" value="Rho_factor_ATP-bd"/>
</dbReference>
<dbReference type="InterPro" id="IPR027417">
    <property type="entry name" value="P-loop_NTPase"/>
</dbReference>
<dbReference type="NCBIfam" id="TIGR00767">
    <property type="entry name" value="rho"/>
    <property type="match status" value="1"/>
</dbReference>
<evidence type="ECO:0000256" key="9">
    <source>
        <dbReference type="HAMAP-Rule" id="MF_01884"/>
    </source>
</evidence>
<keyword evidence="7 9" id="KW-0805">Transcription regulation</keyword>
<dbReference type="InterPro" id="IPR004665">
    <property type="entry name" value="Term_rho"/>
</dbReference>
<dbReference type="CDD" id="cd01128">
    <property type="entry name" value="rho_factor_C"/>
    <property type="match status" value="1"/>
</dbReference>
<dbReference type="SMART" id="SM00382">
    <property type="entry name" value="AAA"/>
    <property type="match status" value="1"/>
</dbReference>